<organism evidence="2 3">
    <name type="scientific">Stemphylium lycopersici</name>
    <name type="common">Tomato gray leaf spot disease fungus</name>
    <name type="synonym">Thyrospora lycopersici</name>
    <dbReference type="NCBI Taxonomy" id="183478"/>
    <lineage>
        <taxon>Eukaryota</taxon>
        <taxon>Fungi</taxon>
        <taxon>Dikarya</taxon>
        <taxon>Ascomycota</taxon>
        <taxon>Pezizomycotina</taxon>
        <taxon>Dothideomycetes</taxon>
        <taxon>Pleosporomycetidae</taxon>
        <taxon>Pleosporales</taxon>
        <taxon>Pleosporineae</taxon>
        <taxon>Pleosporaceae</taxon>
        <taxon>Stemphylium</taxon>
    </lineage>
</organism>
<feature type="compositionally biased region" description="Basic and acidic residues" evidence="1">
    <location>
        <begin position="457"/>
        <end position="477"/>
    </location>
</feature>
<accession>A0A364MXG4</accession>
<sequence>MGNTLVEATLATDGTVKTKKRRRLHPIRRIAKLILGNPRTPKKTTEEQIRDHEQGKICHGPSRWHNLLPFLEPLISIDPKLSFVEDRILRRTPRSKPEPNDAPRNLDELRSDVQEADVPCDCDECAPKLYKISTTKSHGIIEDRRNSSSSSSSSSRRSKEFSYQNQPKNIGLGPRLNRRFRGDYEAMTLVRHHMAWLDATYLHPSARTTPAVQQLRSLLQAWHPQITGLDMRRTLSIAQLTTLFTHLNRVFFSSCVPRHNTFLTTGFSYLAEQQRDCFGKSLFNPLIGTQILIHPTLYRGNGSPSHHPDMLRLRNRLGTIVHEMSHAFLKAYSCRSCCMHEACDGATGHGRAWQLLAKKLEEVATVVLGGEVDMGRGPSLLREVEISGRLPSCHDLEAYGMNGGVVSVLGGGGGGGGGGSGVGGSEKGSKRSFSGEKSMRVSCCDERGKRSFSGDMSVRRVSNESKGGRKVERVGGG</sequence>
<keyword evidence="3" id="KW-1185">Reference proteome</keyword>
<protein>
    <recommendedName>
        <fullName evidence="4">SprT-like domain-containing protein</fullName>
    </recommendedName>
</protein>
<feature type="compositionally biased region" description="Gly residues" evidence="1">
    <location>
        <begin position="416"/>
        <end position="426"/>
    </location>
</feature>
<feature type="compositionally biased region" description="Basic and acidic residues" evidence="1">
    <location>
        <begin position="427"/>
        <end position="449"/>
    </location>
</feature>
<reference evidence="3" key="1">
    <citation type="submission" date="2018-05" db="EMBL/GenBank/DDBJ databases">
        <title>Draft genome sequence of Stemphylium lycopersici strain CIDEFI 213.</title>
        <authorList>
            <person name="Medina R."/>
            <person name="Franco M.E.E."/>
            <person name="Lucentini C.G."/>
            <person name="Saparrat M.C.N."/>
            <person name="Balatti P.A."/>
        </authorList>
    </citation>
    <scope>NUCLEOTIDE SEQUENCE [LARGE SCALE GENOMIC DNA]</scope>
    <source>
        <strain evidence="3">CIDEFI 213</strain>
    </source>
</reference>
<proteinExistence type="predicted"/>
<evidence type="ECO:0008006" key="4">
    <source>
        <dbReference type="Google" id="ProtNLM"/>
    </source>
</evidence>
<feature type="region of interest" description="Disordered" evidence="1">
    <location>
        <begin position="416"/>
        <end position="477"/>
    </location>
</feature>
<dbReference type="Proteomes" id="UP000249619">
    <property type="component" value="Unassembled WGS sequence"/>
</dbReference>
<comment type="caution">
    <text evidence="2">The sequence shown here is derived from an EMBL/GenBank/DDBJ whole genome shotgun (WGS) entry which is preliminary data.</text>
</comment>
<dbReference type="STRING" id="183478.A0A364MXG4"/>
<dbReference type="EMBL" id="QGDH01000118">
    <property type="protein sequence ID" value="RAR06262.1"/>
    <property type="molecule type" value="Genomic_DNA"/>
</dbReference>
<name>A0A364MXG4_STELY</name>
<gene>
    <name evidence="2" type="ORF">DDE83_007017</name>
</gene>
<feature type="region of interest" description="Disordered" evidence="1">
    <location>
        <begin position="140"/>
        <end position="174"/>
    </location>
</feature>
<evidence type="ECO:0000313" key="3">
    <source>
        <dbReference type="Proteomes" id="UP000249619"/>
    </source>
</evidence>
<dbReference type="AlphaFoldDB" id="A0A364MXG4"/>
<evidence type="ECO:0000313" key="2">
    <source>
        <dbReference type="EMBL" id="RAR06262.1"/>
    </source>
</evidence>
<evidence type="ECO:0000256" key="1">
    <source>
        <dbReference type="SAM" id="MobiDB-lite"/>
    </source>
</evidence>